<feature type="transmembrane region" description="Helical" evidence="7">
    <location>
        <begin position="48"/>
        <end position="67"/>
    </location>
</feature>
<protein>
    <recommendedName>
        <fullName evidence="9">Membrane transporter protein</fullName>
    </recommendedName>
</protein>
<gene>
    <name evidence="8" type="ORF">METZ01_LOCUS171957</name>
</gene>
<organism evidence="8">
    <name type="scientific">marine metagenome</name>
    <dbReference type="NCBI Taxonomy" id="408172"/>
    <lineage>
        <taxon>unclassified sequences</taxon>
        <taxon>metagenomes</taxon>
        <taxon>ecological metagenomes</taxon>
    </lineage>
</organism>
<dbReference type="PANTHER" id="PTHR30269:SF37">
    <property type="entry name" value="MEMBRANE TRANSPORTER PROTEIN"/>
    <property type="match status" value="1"/>
</dbReference>
<feature type="transmembrane region" description="Helical" evidence="7">
    <location>
        <begin position="9"/>
        <end position="28"/>
    </location>
</feature>
<dbReference type="InterPro" id="IPR052017">
    <property type="entry name" value="TSUP"/>
</dbReference>
<sequence>MTELITDPLFYAVAIPALIVTGISKAGFGGITMLSVPLMALVISPVQAAGIMLPILIAMDFFSIWVYRKSWDKKNLLILIPGSILGITIGGLTAGSVDDNVVRLIVGFIAVSFVVYRLIIEAKLAKENKKQKPLSAIRPSGLFWGALSGFTSFVAHAGSPPFQVYVLPQRLDKEIFAGTGVMFFAFGNALKLIPYGMLGQLSSANLVASAVLLPLVPVGVLLGFWINRKMTQKMFYQVVLIIIFLVGLKLIWDGLNGTLS</sequence>
<dbReference type="InterPro" id="IPR002781">
    <property type="entry name" value="TM_pro_TauE-like"/>
</dbReference>
<reference evidence="8" key="1">
    <citation type="submission" date="2018-05" db="EMBL/GenBank/DDBJ databases">
        <authorList>
            <person name="Lanie J.A."/>
            <person name="Ng W.-L."/>
            <person name="Kazmierczak K.M."/>
            <person name="Andrzejewski T.M."/>
            <person name="Davidsen T.M."/>
            <person name="Wayne K.J."/>
            <person name="Tettelin H."/>
            <person name="Glass J.I."/>
            <person name="Rusch D."/>
            <person name="Podicherti R."/>
            <person name="Tsui H.-C.T."/>
            <person name="Winkler M.E."/>
        </authorList>
    </citation>
    <scope>NUCLEOTIDE SEQUENCE</scope>
</reference>
<comment type="subcellular location">
    <subcellularLocation>
        <location evidence="1">Cell membrane</location>
        <topology evidence="1">Multi-pass membrane protein</topology>
    </subcellularLocation>
</comment>
<feature type="transmembrane region" description="Helical" evidence="7">
    <location>
        <begin position="234"/>
        <end position="252"/>
    </location>
</feature>
<accession>A0A382C1B2</accession>
<proteinExistence type="predicted"/>
<evidence type="ECO:0000256" key="2">
    <source>
        <dbReference type="ARBA" id="ARBA00022448"/>
    </source>
</evidence>
<dbReference type="PANTHER" id="PTHR30269">
    <property type="entry name" value="TRANSMEMBRANE PROTEIN YFCA"/>
    <property type="match status" value="1"/>
</dbReference>
<evidence type="ECO:0008006" key="9">
    <source>
        <dbReference type="Google" id="ProtNLM"/>
    </source>
</evidence>
<evidence type="ECO:0000256" key="5">
    <source>
        <dbReference type="ARBA" id="ARBA00022989"/>
    </source>
</evidence>
<feature type="transmembrane region" description="Helical" evidence="7">
    <location>
        <begin position="101"/>
        <end position="120"/>
    </location>
</feature>
<evidence type="ECO:0000256" key="7">
    <source>
        <dbReference type="SAM" id="Phobius"/>
    </source>
</evidence>
<evidence type="ECO:0000256" key="6">
    <source>
        <dbReference type="ARBA" id="ARBA00023136"/>
    </source>
</evidence>
<feature type="transmembrane region" description="Helical" evidence="7">
    <location>
        <begin position="206"/>
        <end position="228"/>
    </location>
</feature>
<feature type="transmembrane region" description="Helical" evidence="7">
    <location>
        <begin position="175"/>
        <end position="194"/>
    </location>
</feature>
<evidence type="ECO:0000256" key="1">
    <source>
        <dbReference type="ARBA" id="ARBA00004651"/>
    </source>
</evidence>
<dbReference type="Pfam" id="PF01925">
    <property type="entry name" value="TauE"/>
    <property type="match status" value="1"/>
</dbReference>
<evidence type="ECO:0000256" key="4">
    <source>
        <dbReference type="ARBA" id="ARBA00022692"/>
    </source>
</evidence>
<dbReference type="GO" id="GO:0005886">
    <property type="term" value="C:plasma membrane"/>
    <property type="evidence" value="ECO:0007669"/>
    <property type="project" value="UniProtKB-SubCell"/>
</dbReference>
<keyword evidence="3" id="KW-1003">Cell membrane</keyword>
<name>A0A382C1B2_9ZZZZ</name>
<keyword evidence="4 7" id="KW-0812">Transmembrane</keyword>
<keyword evidence="2" id="KW-0813">Transport</keyword>
<keyword evidence="6 7" id="KW-0472">Membrane</keyword>
<dbReference type="AlphaFoldDB" id="A0A382C1B2"/>
<evidence type="ECO:0000313" key="8">
    <source>
        <dbReference type="EMBL" id="SVB19103.1"/>
    </source>
</evidence>
<keyword evidence="5 7" id="KW-1133">Transmembrane helix</keyword>
<evidence type="ECO:0000256" key="3">
    <source>
        <dbReference type="ARBA" id="ARBA00022475"/>
    </source>
</evidence>
<dbReference type="EMBL" id="UINC01032064">
    <property type="protein sequence ID" value="SVB19103.1"/>
    <property type="molecule type" value="Genomic_DNA"/>
</dbReference>
<feature type="transmembrane region" description="Helical" evidence="7">
    <location>
        <begin position="76"/>
        <end position="95"/>
    </location>
</feature>